<evidence type="ECO:0000256" key="1">
    <source>
        <dbReference type="SAM" id="MobiDB-lite"/>
    </source>
</evidence>
<keyword evidence="2" id="KW-0812">Transmembrane</keyword>
<dbReference type="AlphaFoldDB" id="A0A7S4I684"/>
<sequence>MSAPSWLSEDVDVEKQSSPSETSPSDPQSTVISYDDGQPAPDDNADAPAEKPRRKLRGMAISSFISLAFLGLFIYSATDQRGRIDNIQWLIFYSIHATIPCMFLVHYCICFPAKLIYCLSFCMAVWSLVVLVMASLDIANTKKEGGEVTHDLLWDVVGHSVALFSALYHPVATKCAS</sequence>
<organism evidence="3">
    <name type="scientific">Odontella aurita</name>
    <dbReference type="NCBI Taxonomy" id="265563"/>
    <lineage>
        <taxon>Eukaryota</taxon>
        <taxon>Sar</taxon>
        <taxon>Stramenopiles</taxon>
        <taxon>Ochrophyta</taxon>
        <taxon>Bacillariophyta</taxon>
        <taxon>Mediophyceae</taxon>
        <taxon>Biddulphiophycidae</taxon>
        <taxon>Eupodiscales</taxon>
        <taxon>Odontellaceae</taxon>
        <taxon>Odontella</taxon>
    </lineage>
</organism>
<feature type="transmembrane region" description="Helical" evidence="2">
    <location>
        <begin position="90"/>
        <end position="109"/>
    </location>
</feature>
<feature type="transmembrane region" description="Helical" evidence="2">
    <location>
        <begin position="116"/>
        <end position="136"/>
    </location>
</feature>
<evidence type="ECO:0000313" key="3">
    <source>
        <dbReference type="EMBL" id="CAE2219419.1"/>
    </source>
</evidence>
<feature type="transmembrane region" description="Helical" evidence="2">
    <location>
        <begin position="59"/>
        <end position="78"/>
    </location>
</feature>
<accession>A0A7S4I684</accession>
<reference evidence="3" key="1">
    <citation type="submission" date="2021-01" db="EMBL/GenBank/DDBJ databases">
        <authorList>
            <person name="Corre E."/>
            <person name="Pelletier E."/>
            <person name="Niang G."/>
            <person name="Scheremetjew M."/>
            <person name="Finn R."/>
            <person name="Kale V."/>
            <person name="Holt S."/>
            <person name="Cochrane G."/>
            <person name="Meng A."/>
            <person name="Brown T."/>
            <person name="Cohen L."/>
        </authorList>
    </citation>
    <scope>NUCLEOTIDE SEQUENCE</scope>
    <source>
        <strain evidence="3">Isolate 1302-5</strain>
    </source>
</reference>
<protein>
    <submittedName>
        <fullName evidence="3">Uncharacterized protein</fullName>
    </submittedName>
</protein>
<evidence type="ECO:0000256" key="2">
    <source>
        <dbReference type="SAM" id="Phobius"/>
    </source>
</evidence>
<keyword evidence="2" id="KW-1133">Transmembrane helix</keyword>
<feature type="compositionally biased region" description="Polar residues" evidence="1">
    <location>
        <begin position="16"/>
        <end position="32"/>
    </location>
</feature>
<gene>
    <name evidence="3" type="ORF">OAUR00152_LOCUS7751</name>
</gene>
<feature type="region of interest" description="Disordered" evidence="1">
    <location>
        <begin position="1"/>
        <end position="52"/>
    </location>
</feature>
<keyword evidence="2" id="KW-0472">Membrane</keyword>
<dbReference type="EMBL" id="HBKQ01011496">
    <property type="protein sequence ID" value="CAE2219419.1"/>
    <property type="molecule type" value="Transcribed_RNA"/>
</dbReference>
<proteinExistence type="predicted"/>
<name>A0A7S4I684_9STRA</name>